<dbReference type="EMBL" id="AK364305">
    <property type="protein sequence ID" value="BAJ95508.1"/>
    <property type="molecule type" value="mRNA"/>
</dbReference>
<sequence>ASRVFPGWRPFIKKWERCMACATEWWATTYPHGATWCSYTSPATSTPCASTTQTRRPSRPSTEAASSSSSTSAGSTRSDASAVTRHMPSAGSGATSDVLIRYIAVSNEVPVGNTGIILPAMQNMHNVNSYPFSLHT</sequence>
<name>F2DK87_HORVV</name>
<feature type="compositionally biased region" description="Low complexity" evidence="1">
    <location>
        <begin position="42"/>
        <end position="82"/>
    </location>
</feature>
<organism evidence="2">
    <name type="scientific">Hordeum vulgare subsp. vulgare</name>
    <name type="common">Domesticated barley</name>
    <dbReference type="NCBI Taxonomy" id="112509"/>
    <lineage>
        <taxon>Eukaryota</taxon>
        <taxon>Viridiplantae</taxon>
        <taxon>Streptophyta</taxon>
        <taxon>Embryophyta</taxon>
        <taxon>Tracheophyta</taxon>
        <taxon>Spermatophyta</taxon>
        <taxon>Magnoliopsida</taxon>
        <taxon>Liliopsida</taxon>
        <taxon>Poales</taxon>
        <taxon>Poaceae</taxon>
        <taxon>BOP clade</taxon>
        <taxon>Pooideae</taxon>
        <taxon>Triticodae</taxon>
        <taxon>Triticeae</taxon>
        <taxon>Hordeinae</taxon>
        <taxon>Hordeum</taxon>
    </lineage>
</organism>
<proteinExistence type="evidence at transcript level"/>
<evidence type="ECO:0000256" key="1">
    <source>
        <dbReference type="SAM" id="MobiDB-lite"/>
    </source>
</evidence>
<feature type="region of interest" description="Disordered" evidence="1">
    <location>
        <begin position="42"/>
        <end position="93"/>
    </location>
</feature>
<feature type="non-terminal residue" evidence="2">
    <location>
        <position position="1"/>
    </location>
</feature>
<evidence type="ECO:0000313" key="2">
    <source>
        <dbReference type="EMBL" id="BAJ95508.1"/>
    </source>
</evidence>
<protein>
    <submittedName>
        <fullName evidence="2">Predicted protein</fullName>
    </submittedName>
</protein>
<reference evidence="2" key="1">
    <citation type="journal article" date="2011" name="Plant Physiol.">
        <title>Comprehensive sequence analysis of 24,783 barley full-length cDNAs derived from 12 clone libraries.</title>
        <authorList>
            <person name="Matsumoto T."/>
            <person name="Tanaka T."/>
            <person name="Sakai H."/>
            <person name="Amano N."/>
            <person name="Kanamori H."/>
            <person name="Kurita K."/>
            <person name="Kikuta A."/>
            <person name="Kamiya K."/>
            <person name="Yamamoto M."/>
            <person name="Ikawa H."/>
            <person name="Fujii N."/>
            <person name="Hori K."/>
            <person name="Itoh T."/>
            <person name="Sato K."/>
        </authorList>
    </citation>
    <scope>NUCLEOTIDE SEQUENCE</scope>
    <source>
        <tissue evidence="2">Shoot and root</tissue>
    </source>
</reference>
<dbReference type="AlphaFoldDB" id="F2DK87"/>
<accession>F2DK87</accession>